<accession>A0A7X0U9G0</accession>
<protein>
    <recommendedName>
        <fullName evidence="4">DUF1963 domain-containing protein</fullName>
    </recommendedName>
</protein>
<dbReference type="Proteomes" id="UP000575083">
    <property type="component" value="Unassembled WGS sequence"/>
</dbReference>
<comment type="caution">
    <text evidence="2">The sequence shown here is derived from an EMBL/GenBank/DDBJ whole genome shotgun (WGS) entry which is preliminary data.</text>
</comment>
<dbReference type="EMBL" id="JACHLK010000005">
    <property type="protein sequence ID" value="MBB6560222.1"/>
    <property type="molecule type" value="Genomic_DNA"/>
</dbReference>
<sequence>MRRQYLSPTSSVSGSGELGGPAYLPRGQAHPGCAHCDAPLRPFLRLELPKSAQAPAQVLSVLMCAGHNEIPCFEPWRQLPPAYWDQAEGHWRAYLVEAGTGHESEGPACLQRQPMAWTAEPAADADGCIAVGGEPQWLQDPEAFTCACGAPMHFVAQVSDSYRFAQTPEAPEQPDGPYADGYVLFLGNEVYIFACSARCDPRAVWITVQN</sequence>
<feature type="compositionally biased region" description="Polar residues" evidence="1">
    <location>
        <begin position="1"/>
        <end position="14"/>
    </location>
</feature>
<reference evidence="2 3" key="1">
    <citation type="submission" date="2020-08" db="EMBL/GenBank/DDBJ databases">
        <title>Functional genomics of gut bacteria from endangered species of beetles.</title>
        <authorList>
            <person name="Carlos-Shanley C."/>
        </authorList>
    </citation>
    <scope>NUCLEOTIDE SEQUENCE [LARGE SCALE GENOMIC DNA]</scope>
    <source>
        <strain evidence="2 3">S00198</strain>
    </source>
</reference>
<evidence type="ECO:0000313" key="2">
    <source>
        <dbReference type="EMBL" id="MBB6560222.1"/>
    </source>
</evidence>
<gene>
    <name evidence="2" type="ORF">HNP48_002896</name>
</gene>
<evidence type="ECO:0008006" key="4">
    <source>
        <dbReference type="Google" id="ProtNLM"/>
    </source>
</evidence>
<evidence type="ECO:0000256" key="1">
    <source>
        <dbReference type="SAM" id="MobiDB-lite"/>
    </source>
</evidence>
<name>A0A7X0U9G0_9BURK</name>
<keyword evidence="3" id="KW-1185">Reference proteome</keyword>
<evidence type="ECO:0000313" key="3">
    <source>
        <dbReference type="Proteomes" id="UP000575083"/>
    </source>
</evidence>
<proteinExistence type="predicted"/>
<organism evidence="2 3">
    <name type="scientific">Acidovorax soli</name>
    <dbReference type="NCBI Taxonomy" id="592050"/>
    <lineage>
        <taxon>Bacteria</taxon>
        <taxon>Pseudomonadati</taxon>
        <taxon>Pseudomonadota</taxon>
        <taxon>Betaproteobacteria</taxon>
        <taxon>Burkholderiales</taxon>
        <taxon>Comamonadaceae</taxon>
        <taxon>Acidovorax</taxon>
    </lineage>
</organism>
<dbReference type="RefSeq" id="WP_184858001.1">
    <property type="nucleotide sequence ID" value="NZ_JACHLK010000005.1"/>
</dbReference>
<dbReference type="AlphaFoldDB" id="A0A7X0U9G0"/>
<feature type="region of interest" description="Disordered" evidence="1">
    <location>
        <begin position="1"/>
        <end position="21"/>
    </location>
</feature>